<dbReference type="AlphaFoldDB" id="A0A6J4PZP5"/>
<dbReference type="GO" id="GO:0016301">
    <property type="term" value="F:kinase activity"/>
    <property type="evidence" value="ECO:0007669"/>
    <property type="project" value="UniProtKB-KW"/>
</dbReference>
<evidence type="ECO:0000256" key="11">
    <source>
        <dbReference type="ARBA" id="ARBA00023209"/>
    </source>
</evidence>
<keyword evidence="11" id="KW-0594">Phospholipid biosynthesis</keyword>
<dbReference type="EMBL" id="CADCVC010000028">
    <property type="protein sequence ID" value="CAA9426659.1"/>
    <property type="molecule type" value="Genomic_DNA"/>
</dbReference>
<keyword evidence="3" id="KW-0444">Lipid biosynthesis</keyword>
<keyword evidence="7 14" id="KW-0418">Kinase</keyword>
<dbReference type="SUPFAM" id="SSF111331">
    <property type="entry name" value="NAD kinase/diacylglycerol kinase-like"/>
    <property type="match status" value="1"/>
</dbReference>
<dbReference type="InterPro" id="IPR001206">
    <property type="entry name" value="Diacylglycerol_kinase_cat_dom"/>
</dbReference>
<evidence type="ECO:0000256" key="10">
    <source>
        <dbReference type="ARBA" id="ARBA00023098"/>
    </source>
</evidence>
<keyword evidence="8" id="KW-0067">ATP-binding</keyword>
<proteinExistence type="inferred from homology"/>
<feature type="domain" description="DAGKc" evidence="13">
    <location>
        <begin position="1"/>
        <end position="128"/>
    </location>
</feature>
<dbReference type="SMART" id="SM00046">
    <property type="entry name" value="DAGKc"/>
    <property type="match status" value="1"/>
</dbReference>
<comment type="similarity">
    <text evidence="2">Belongs to the diacylglycerol/lipid kinase family.</text>
</comment>
<dbReference type="InterPro" id="IPR005218">
    <property type="entry name" value="Diacylglycerol/lipid_kinase"/>
</dbReference>
<keyword evidence="5" id="KW-0479">Metal-binding</keyword>
<dbReference type="Gene3D" id="2.60.200.40">
    <property type="match status" value="1"/>
</dbReference>
<organism evidence="14">
    <name type="scientific">uncultured Rubrobacteraceae bacterium</name>
    <dbReference type="NCBI Taxonomy" id="349277"/>
    <lineage>
        <taxon>Bacteria</taxon>
        <taxon>Bacillati</taxon>
        <taxon>Actinomycetota</taxon>
        <taxon>Rubrobacteria</taxon>
        <taxon>Rubrobacterales</taxon>
        <taxon>Rubrobacteraceae</taxon>
        <taxon>environmental samples</taxon>
    </lineage>
</organism>
<evidence type="ECO:0000256" key="12">
    <source>
        <dbReference type="ARBA" id="ARBA00023264"/>
    </source>
</evidence>
<evidence type="ECO:0000256" key="5">
    <source>
        <dbReference type="ARBA" id="ARBA00022723"/>
    </source>
</evidence>
<evidence type="ECO:0000256" key="2">
    <source>
        <dbReference type="ARBA" id="ARBA00005983"/>
    </source>
</evidence>
<evidence type="ECO:0000256" key="6">
    <source>
        <dbReference type="ARBA" id="ARBA00022741"/>
    </source>
</evidence>
<evidence type="ECO:0000256" key="8">
    <source>
        <dbReference type="ARBA" id="ARBA00022840"/>
    </source>
</evidence>
<dbReference type="GO" id="GO:0005524">
    <property type="term" value="F:ATP binding"/>
    <property type="evidence" value="ECO:0007669"/>
    <property type="project" value="UniProtKB-KW"/>
</dbReference>
<sequence length="306" mass="32696">MDKSKARVICNPTSGGGAYDPDEIRAELEGIEVEWIETEGPEDAIGAAEEWRGGLLIVAGGDGTINDVVNGLGRAGFPEDVTLGILPAGTGNDLAATLEIPKDADLAEDVIRQNRVRTLDVARVRSEGVREKFFINVATGGLGAEISDANEGEFKKRWGKLSYLRASLEVAKDFDVRELDLSLDGELRKVRAVNVVVGNCRYAGGGWLAAPKANPEDGLLDVVIIETLGVADLLQLAPASLMRSSYLDKDGVFFARAKEIRVETQPPGLEFTTDGEVIGDEPAEFSVVPHALKVIVGPEYVPEPTG</sequence>
<dbReference type="InterPro" id="IPR016064">
    <property type="entry name" value="NAD/diacylglycerol_kinase_sf"/>
</dbReference>
<dbReference type="Gene3D" id="3.40.50.10330">
    <property type="entry name" value="Probable inorganic polyphosphate/atp-NAD kinase, domain 1"/>
    <property type="match status" value="1"/>
</dbReference>
<dbReference type="GO" id="GO:0005886">
    <property type="term" value="C:plasma membrane"/>
    <property type="evidence" value="ECO:0007669"/>
    <property type="project" value="TreeGrafter"/>
</dbReference>
<evidence type="ECO:0000313" key="14">
    <source>
        <dbReference type="EMBL" id="CAA9426659.1"/>
    </source>
</evidence>
<dbReference type="Pfam" id="PF00781">
    <property type="entry name" value="DAGK_cat"/>
    <property type="match status" value="1"/>
</dbReference>
<dbReference type="InterPro" id="IPR045540">
    <property type="entry name" value="YegS/DAGK_C"/>
</dbReference>
<gene>
    <name evidence="14" type="ORF">AVDCRST_MAG80-276</name>
</gene>
<evidence type="ECO:0000256" key="9">
    <source>
        <dbReference type="ARBA" id="ARBA00022842"/>
    </source>
</evidence>
<keyword evidence="10" id="KW-0443">Lipid metabolism</keyword>
<comment type="cofactor">
    <cofactor evidence="1">
        <name>Mg(2+)</name>
        <dbReference type="ChEBI" id="CHEBI:18420"/>
    </cofactor>
</comment>
<dbReference type="InterPro" id="IPR050187">
    <property type="entry name" value="Lipid_Phosphate_FormReg"/>
</dbReference>
<keyword evidence="4" id="KW-0808">Transferase</keyword>
<name>A0A6J4PZP5_9ACTN</name>
<evidence type="ECO:0000256" key="1">
    <source>
        <dbReference type="ARBA" id="ARBA00001946"/>
    </source>
</evidence>
<dbReference type="Pfam" id="PF19279">
    <property type="entry name" value="YegS_C"/>
    <property type="match status" value="1"/>
</dbReference>
<accession>A0A6J4PZP5</accession>
<evidence type="ECO:0000259" key="13">
    <source>
        <dbReference type="PROSITE" id="PS50146"/>
    </source>
</evidence>
<keyword evidence="6" id="KW-0547">Nucleotide-binding</keyword>
<dbReference type="NCBIfam" id="TIGR00147">
    <property type="entry name" value="YegS/Rv2252/BmrU family lipid kinase"/>
    <property type="match status" value="1"/>
</dbReference>
<dbReference type="PANTHER" id="PTHR12358">
    <property type="entry name" value="SPHINGOSINE KINASE"/>
    <property type="match status" value="1"/>
</dbReference>
<keyword evidence="12" id="KW-1208">Phospholipid metabolism</keyword>
<dbReference type="GO" id="GO:0046872">
    <property type="term" value="F:metal ion binding"/>
    <property type="evidence" value="ECO:0007669"/>
    <property type="project" value="UniProtKB-KW"/>
</dbReference>
<dbReference type="InterPro" id="IPR017438">
    <property type="entry name" value="ATP-NAD_kinase_N"/>
</dbReference>
<evidence type="ECO:0000256" key="4">
    <source>
        <dbReference type="ARBA" id="ARBA00022679"/>
    </source>
</evidence>
<evidence type="ECO:0000256" key="3">
    <source>
        <dbReference type="ARBA" id="ARBA00022516"/>
    </source>
</evidence>
<dbReference type="PROSITE" id="PS50146">
    <property type="entry name" value="DAGK"/>
    <property type="match status" value="1"/>
</dbReference>
<dbReference type="PANTHER" id="PTHR12358:SF106">
    <property type="entry name" value="LIPID KINASE YEGS"/>
    <property type="match status" value="1"/>
</dbReference>
<reference evidence="14" key="1">
    <citation type="submission" date="2020-02" db="EMBL/GenBank/DDBJ databases">
        <authorList>
            <person name="Meier V. D."/>
        </authorList>
    </citation>
    <scope>NUCLEOTIDE SEQUENCE</scope>
    <source>
        <strain evidence="14">AVDCRST_MAG80</strain>
    </source>
</reference>
<keyword evidence="9" id="KW-0460">Magnesium</keyword>
<protein>
    <submittedName>
        <fullName evidence="14">Transcription regulator [contains diacylglycerol kinase catalytic domain]</fullName>
    </submittedName>
</protein>
<evidence type="ECO:0000256" key="7">
    <source>
        <dbReference type="ARBA" id="ARBA00022777"/>
    </source>
</evidence>
<dbReference type="GO" id="GO:0008654">
    <property type="term" value="P:phospholipid biosynthetic process"/>
    <property type="evidence" value="ECO:0007669"/>
    <property type="project" value="UniProtKB-KW"/>
</dbReference>